<dbReference type="InParanoid" id="C3ZVL0"/>
<proteinExistence type="predicted"/>
<protein>
    <recommendedName>
        <fullName evidence="2">Reverse transcriptase domain-containing protein</fullName>
    </recommendedName>
</protein>
<reference evidence="1" key="1">
    <citation type="journal article" date="2008" name="Nature">
        <title>The amphioxus genome and the evolution of the chordate karyotype.</title>
        <authorList>
            <consortium name="US DOE Joint Genome Institute (JGI-PGF)"/>
            <person name="Putnam N.H."/>
            <person name="Butts T."/>
            <person name="Ferrier D.E.K."/>
            <person name="Furlong R.F."/>
            <person name="Hellsten U."/>
            <person name="Kawashima T."/>
            <person name="Robinson-Rechavi M."/>
            <person name="Shoguchi E."/>
            <person name="Terry A."/>
            <person name="Yu J.-K."/>
            <person name="Benito-Gutierrez E.L."/>
            <person name="Dubchak I."/>
            <person name="Garcia-Fernandez J."/>
            <person name="Gibson-Brown J.J."/>
            <person name="Grigoriev I.V."/>
            <person name="Horton A.C."/>
            <person name="de Jong P.J."/>
            <person name="Jurka J."/>
            <person name="Kapitonov V.V."/>
            <person name="Kohara Y."/>
            <person name="Kuroki Y."/>
            <person name="Lindquist E."/>
            <person name="Lucas S."/>
            <person name="Osoegawa K."/>
            <person name="Pennacchio L.A."/>
            <person name="Salamov A.A."/>
            <person name="Satou Y."/>
            <person name="Sauka-Spengler T."/>
            <person name="Schmutz J."/>
            <person name="Shin-I T."/>
            <person name="Toyoda A."/>
            <person name="Bronner-Fraser M."/>
            <person name="Fujiyama A."/>
            <person name="Holland L.Z."/>
            <person name="Holland P.W.H."/>
            <person name="Satoh N."/>
            <person name="Rokhsar D.S."/>
        </authorList>
    </citation>
    <scope>NUCLEOTIDE SEQUENCE [LARGE SCALE GENOMIC DNA]</scope>
    <source>
        <strain evidence="1">S238N-H82</strain>
        <tissue evidence="1">Testes</tissue>
    </source>
</reference>
<dbReference type="EMBL" id="GG666690">
    <property type="protein sequence ID" value="EEN43444.1"/>
    <property type="molecule type" value="Genomic_DNA"/>
</dbReference>
<organism>
    <name type="scientific">Branchiostoma floridae</name>
    <name type="common">Florida lancelet</name>
    <name type="synonym">Amphioxus</name>
    <dbReference type="NCBI Taxonomy" id="7739"/>
    <lineage>
        <taxon>Eukaryota</taxon>
        <taxon>Metazoa</taxon>
        <taxon>Chordata</taxon>
        <taxon>Cephalochordata</taxon>
        <taxon>Leptocardii</taxon>
        <taxon>Amphioxiformes</taxon>
        <taxon>Branchiostomatidae</taxon>
        <taxon>Branchiostoma</taxon>
    </lineage>
</organism>
<sequence length="105" mass="12013">MDKLLPEFFHESIAILLPYLKMLFNKCFTLGVIPKQWAVGVTQPLFKSGNKDEVGNYRRITLLSVFGNFFLAILGKRLNNWGQAEEKLVESQMGFRKGYGVLDNL</sequence>
<dbReference type="PANTHER" id="PTHR19446">
    <property type="entry name" value="REVERSE TRANSCRIPTASES"/>
    <property type="match status" value="1"/>
</dbReference>
<gene>
    <name evidence="1" type="ORF">BRAFLDRAFT_161396</name>
</gene>
<accession>C3ZVL0</accession>
<evidence type="ECO:0008006" key="2">
    <source>
        <dbReference type="Google" id="ProtNLM"/>
    </source>
</evidence>
<name>C3ZVL0_BRAFL</name>
<dbReference type="STRING" id="7739.C3ZVL0"/>
<evidence type="ECO:0000313" key="1">
    <source>
        <dbReference type="EMBL" id="EEN43444.1"/>
    </source>
</evidence>
<dbReference type="eggNOG" id="KOG1075">
    <property type="taxonomic scope" value="Eukaryota"/>
</dbReference>
<feature type="non-terminal residue" evidence="1">
    <location>
        <position position="105"/>
    </location>
</feature>
<dbReference type="AlphaFoldDB" id="C3ZVL0"/>